<name>A0AAV4C7W6_9GAST</name>
<dbReference type="Proteomes" id="UP000735302">
    <property type="component" value="Unassembled WGS sequence"/>
</dbReference>
<evidence type="ECO:0000313" key="1">
    <source>
        <dbReference type="EMBL" id="GFO27603.1"/>
    </source>
</evidence>
<gene>
    <name evidence="1" type="ORF">PoB_005410800</name>
</gene>
<dbReference type="AlphaFoldDB" id="A0AAV4C7W6"/>
<proteinExistence type="predicted"/>
<comment type="caution">
    <text evidence="1">The sequence shown here is derived from an EMBL/GenBank/DDBJ whole genome shotgun (WGS) entry which is preliminary data.</text>
</comment>
<sequence length="75" mass="8289">MLHPHQARYGIAVANGNVGCASPEVAVYACVDYRADTVRVGFTVGNVWRIFSAEHRHWGRGDSCVRPMKLAFNIS</sequence>
<evidence type="ECO:0000313" key="2">
    <source>
        <dbReference type="Proteomes" id="UP000735302"/>
    </source>
</evidence>
<keyword evidence="2" id="KW-1185">Reference proteome</keyword>
<dbReference type="EMBL" id="BLXT01005934">
    <property type="protein sequence ID" value="GFO27603.1"/>
    <property type="molecule type" value="Genomic_DNA"/>
</dbReference>
<organism evidence="1 2">
    <name type="scientific">Plakobranchus ocellatus</name>
    <dbReference type="NCBI Taxonomy" id="259542"/>
    <lineage>
        <taxon>Eukaryota</taxon>
        <taxon>Metazoa</taxon>
        <taxon>Spiralia</taxon>
        <taxon>Lophotrochozoa</taxon>
        <taxon>Mollusca</taxon>
        <taxon>Gastropoda</taxon>
        <taxon>Heterobranchia</taxon>
        <taxon>Euthyneura</taxon>
        <taxon>Panpulmonata</taxon>
        <taxon>Sacoglossa</taxon>
        <taxon>Placobranchoidea</taxon>
        <taxon>Plakobranchidae</taxon>
        <taxon>Plakobranchus</taxon>
    </lineage>
</organism>
<accession>A0AAV4C7W6</accession>
<reference evidence="1 2" key="1">
    <citation type="journal article" date="2021" name="Elife">
        <title>Chloroplast acquisition without the gene transfer in kleptoplastic sea slugs, Plakobranchus ocellatus.</title>
        <authorList>
            <person name="Maeda T."/>
            <person name="Takahashi S."/>
            <person name="Yoshida T."/>
            <person name="Shimamura S."/>
            <person name="Takaki Y."/>
            <person name="Nagai Y."/>
            <person name="Toyoda A."/>
            <person name="Suzuki Y."/>
            <person name="Arimoto A."/>
            <person name="Ishii H."/>
            <person name="Satoh N."/>
            <person name="Nishiyama T."/>
            <person name="Hasebe M."/>
            <person name="Maruyama T."/>
            <person name="Minagawa J."/>
            <person name="Obokata J."/>
            <person name="Shigenobu S."/>
        </authorList>
    </citation>
    <scope>NUCLEOTIDE SEQUENCE [LARGE SCALE GENOMIC DNA]</scope>
</reference>
<protein>
    <submittedName>
        <fullName evidence="1">Uncharacterized protein</fullName>
    </submittedName>
</protein>